<keyword evidence="3" id="KW-0378">Hydrolase</keyword>
<dbReference type="PANTHER" id="PTHR12283">
    <property type="entry name" value="GLUTAMINYL-PEPTIDE CYCLOTRANSFERASE"/>
    <property type="match status" value="1"/>
</dbReference>
<sequence length="357" mass="39765">MFFPVYIILLHLSLVYLTKAYSILSSGFIRNITSSPLREEFDPEHGTLLAPILVPRARGSEGHSDVQHHFINFFSSKLPRWTLEWHNSTASTPAGKVPINNMVFKREPPWTAPGQANWLTLAAHYDSRQLPLGFIGATDGAVPCAILMHVATVIDGFMTQMHDEMQELGEGGDSDAMDMGVQLVFLDAKEPVEGSSVQALYGSKALSAEWESHINAATSGHHNSLTQISMLVMLDALGSVGPRVPSYLPITHWAYAKMADLEYRMREMKLLESNPSTFFLPSPAGETMQTQAQDDQGPFMNRGVPFLHLLPDPPPENRYTLDNDGVHLEMATVRDWVRIVSGFACEWLDMMEVWPAE</sequence>
<dbReference type="Pfam" id="PF04389">
    <property type="entry name" value="Peptidase_M28"/>
    <property type="match status" value="1"/>
</dbReference>
<dbReference type="PANTHER" id="PTHR12283:SF2">
    <property type="entry name" value="PEPTIDE HYDROLASE"/>
    <property type="match status" value="1"/>
</dbReference>
<gene>
    <name evidence="5" type="ORF">BJ878DRAFT_299566</name>
</gene>
<dbReference type="InterPro" id="IPR040234">
    <property type="entry name" value="QC/QCL"/>
</dbReference>
<dbReference type="EMBL" id="MU254486">
    <property type="protein sequence ID" value="KAG9240323.1"/>
    <property type="molecule type" value="Genomic_DNA"/>
</dbReference>
<dbReference type="Proteomes" id="UP000887226">
    <property type="component" value="Unassembled WGS sequence"/>
</dbReference>
<keyword evidence="2" id="KW-0012">Acyltransferase</keyword>
<keyword evidence="3" id="KW-0479">Metal-binding</keyword>
<keyword evidence="3" id="KW-0645">Protease</keyword>
<name>A0A9P7YUP1_9HELO</name>
<evidence type="ECO:0000313" key="6">
    <source>
        <dbReference type="Proteomes" id="UP000887226"/>
    </source>
</evidence>
<keyword evidence="3" id="KW-0732">Signal</keyword>
<feature type="signal peptide" evidence="3">
    <location>
        <begin position="1"/>
        <end position="20"/>
    </location>
</feature>
<proteinExistence type="inferred from homology"/>
<evidence type="ECO:0000256" key="2">
    <source>
        <dbReference type="ARBA" id="ARBA00023315"/>
    </source>
</evidence>
<dbReference type="InterPro" id="IPR007484">
    <property type="entry name" value="Peptidase_M28"/>
</dbReference>
<dbReference type="GO" id="GO:0016603">
    <property type="term" value="F:glutaminyl-peptide cyclotransferase activity"/>
    <property type="evidence" value="ECO:0007669"/>
    <property type="project" value="TreeGrafter"/>
</dbReference>
<dbReference type="SUPFAM" id="SSF53187">
    <property type="entry name" value="Zn-dependent exopeptidases"/>
    <property type="match status" value="1"/>
</dbReference>
<dbReference type="AlphaFoldDB" id="A0A9P7YUP1"/>
<evidence type="ECO:0000259" key="4">
    <source>
        <dbReference type="Pfam" id="PF04389"/>
    </source>
</evidence>
<reference evidence="5" key="1">
    <citation type="journal article" date="2021" name="IMA Fungus">
        <title>Genomic characterization of three marine fungi, including Emericellopsis atlantica sp. nov. with signatures of a generalist lifestyle and marine biomass degradation.</title>
        <authorList>
            <person name="Hagestad O.C."/>
            <person name="Hou L."/>
            <person name="Andersen J.H."/>
            <person name="Hansen E.H."/>
            <person name="Altermark B."/>
            <person name="Li C."/>
            <person name="Kuhnert E."/>
            <person name="Cox R.J."/>
            <person name="Crous P.W."/>
            <person name="Spatafora J.W."/>
            <person name="Lail K."/>
            <person name="Amirebrahimi M."/>
            <person name="Lipzen A."/>
            <person name="Pangilinan J."/>
            <person name="Andreopoulos W."/>
            <person name="Hayes R.D."/>
            <person name="Ng V."/>
            <person name="Grigoriev I.V."/>
            <person name="Jackson S.A."/>
            <person name="Sutton T.D.S."/>
            <person name="Dobson A.D.W."/>
            <person name="Rama T."/>
        </authorList>
    </citation>
    <scope>NUCLEOTIDE SEQUENCE</scope>
    <source>
        <strain evidence="5">TRa3180A</strain>
    </source>
</reference>
<feature type="domain" description="Peptidase M28" evidence="4">
    <location>
        <begin position="115"/>
        <end position="340"/>
    </location>
</feature>
<comment type="caution">
    <text evidence="5">The sequence shown here is derived from an EMBL/GenBank/DDBJ whole genome shotgun (WGS) entry which is preliminary data.</text>
</comment>
<accession>A0A9P7YUP1</accession>
<dbReference type="Gene3D" id="3.40.630.10">
    <property type="entry name" value="Zn peptidases"/>
    <property type="match status" value="1"/>
</dbReference>
<evidence type="ECO:0000256" key="1">
    <source>
        <dbReference type="ARBA" id="ARBA00022679"/>
    </source>
</evidence>
<dbReference type="OrthoDB" id="3907302at2759"/>
<keyword evidence="6" id="KW-1185">Reference proteome</keyword>
<dbReference type="GO" id="GO:0008233">
    <property type="term" value="F:peptidase activity"/>
    <property type="evidence" value="ECO:0007669"/>
    <property type="project" value="UniProtKB-KW"/>
</dbReference>
<evidence type="ECO:0000313" key="5">
    <source>
        <dbReference type="EMBL" id="KAG9240323.1"/>
    </source>
</evidence>
<dbReference type="EC" id="3.4.-.-" evidence="3"/>
<organism evidence="5 6">
    <name type="scientific">Calycina marina</name>
    <dbReference type="NCBI Taxonomy" id="1763456"/>
    <lineage>
        <taxon>Eukaryota</taxon>
        <taxon>Fungi</taxon>
        <taxon>Dikarya</taxon>
        <taxon>Ascomycota</taxon>
        <taxon>Pezizomycotina</taxon>
        <taxon>Leotiomycetes</taxon>
        <taxon>Helotiales</taxon>
        <taxon>Pezizellaceae</taxon>
        <taxon>Calycina</taxon>
    </lineage>
</organism>
<keyword evidence="1" id="KW-0808">Transferase</keyword>
<feature type="chain" id="PRO_5040533697" description="Peptide hydrolase" evidence="3">
    <location>
        <begin position="21"/>
        <end position="357"/>
    </location>
</feature>
<keyword evidence="3" id="KW-0862">Zinc</keyword>
<comment type="similarity">
    <text evidence="3">Belongs to the peptidase M28 family.</text>
</comment>
<dbReference type="GO" id="GO:0008270">
    <property type="term" value="F:zinc ion binding"/>
    <property type="evidence" value="ECO:0007669"/>
    <property type="project" value="TreeGrafter"/>
</dbReference>
<evidence type="ECO:0000256" key="3">
    <source>
        <dbReference type="RuleBase" id="RU361240"/>
    </source>
</evidence>
<protein>
    <recommendedName>
        <fullName evidence="3">Peptide hydrolase</fullName>
        <ecNumber evidence="3">3.4.-.-</ecNumber>
    </recommendedName>
</protein>
<dbReference type="GO" id="GO:0006508">
    <property type="term" value="P:proteolysis"/>
    <property type="evidence" value="ECO:0007669"/>
    <property type="project" value="UniProtKB-KW"/>
</dbReference>